<evidence type="ECO:0000256" key="7">
    <source>
        <dbReference type="ARBA" id="ARBA00023027"/>
    </source>
</evidence>
<dbReference type="InterPro" id="IPR036922">
    <property type="entry name" value="Rieske_2Fe-2S_sf"/>
</dbReference>
<evidence type="ECO:0000256" key="5">
    <source>
        <dbReference type="ARBA" id="ARBA00023004"/>
    </source>
</evidence>
<evidence type="ECO:0000256" key="3">
    <source>
        <dbReference type="ARBA" id="ARBA00022723"/>
    </source>
</evidence>
<keyword evidence="4" id="KW-0560">Oxidoreductase</keyword>
<proteinExistence type="predicted"/>
<organism evidence="9 10">
    <name type="scientific">Candidatus Seongchinamella marina</name>
    <dbReference type="NCBI Taxonomy" id="2518990"/>
    <lineage>
        <taxon>Bacteria</taxon>
        <taxon>Pseudomonadati</taxon>
        <taxon>Pseudomonadota</taxon>
        <taxon>Gammaproteobacteria</taxon>
        <taxon>Cellvibrionales</taxon>
        <taxon>Halieaceae</taxon>
        <taxon>Seongchinamella</taxon>
    </lineage>
</organism>
<dbReference type="InterPro" id="IPR001663">
    <property type="entry name" value="Rng_hydr_dOase-A"/>
</dbReference>
<evidence type="ECO:0000256" key="4">
    <source>
        <dbReference type="ARBA" id="ARBA00023002"/>
    </source>
</evidence>
<evidence type="ECO:0000259" key="8">
    <source>
        <dbReference type="PROSITE" id="PS51296"/>
    </source>
</evidence>
<keyword evidence="6" id="KW-0411">Iron-sulfur</keyword>
<dbReference type="GO" id="GO:0051213">
    <property type="term" value="F:dioxygenase activity"/>
    <property type="evidence" value="ECO:0007669"/>
    <property type="project" value="UniProtKB-KW"/>
</dbReference>
<keyword evidence="5" id="KW-0408">Iron</keyword>
<dbReference type="SUPFAM" id="SSF50022">
    <property type="entry name" value="ISP domain"/>
    <property type="match status" value="1"/>
</dbReference>
<dbReference type="Gene3D" id="3.90.380.10">
    <property type="entry name" value="Naphthalene 1,2-dioxygenase Alpha Subunit, Chain A, domain 1"/>
    <property type="match status" value="2"/>
</dbReference>
<feature type="domain" description="Rieske" evidence="8">
    <location>
        <begin position="54"/>
        <end position="160"/>
    </location>
</feature>
<reference evidence="9" key="1">
    <citation type="submission" date="2019-02" db="EMBL/GenBank/DDBJ databases">
        <authorList>
            <person name="Li S.-H."/>
        </authorList>
    </citation>
    <scope>NUCLEOTIDE SEQUENCE</scope>
    <source>
        <strain evidence="9">IMCC8485</strain>
    </source>
</reference>
<dbReference type="InterPro" id="IPR015879">
    <property type="entry name" value="Ring_hydroxy_dOase_asu_C_dom"/>
</dbReference>
<dbReference type="Gene3D" id="2.102.10.10">
    <property type="entry name" value="Rieske [2Fe-2S] iron-sulphur domain"/>
    <property type="match status" value="1"/>
</dbReference>
<protein>
    <submittedName>
        <fullName evidence="9">Aromatic ring-hydroxylating dioxygenase subunit alpha</fullName>
    </submittedName>
</protein>
<evidence type="ECO:0000313" key="9">
    <source>
        <dbReference type="EMBL" id="MCX2975650.1"/>
    </source>
</evidence>
<dbReference type="PANTHER" id="PTHR43756:SF5">
    <property type="entry name" value="CHOLINE MONOOXYGENASE, CHLOROPLASTIC"/>
    <property type="match status" value="1"/>
</dbReference>
<evidence type="ECO:0000256" key="6">
    <source>
        <dbReference type="ARBA" id="ARBA00023014"/>
    </source>
</evidence>
<comment type="caution">
    <text evidence="9">The sequence shown here is derived from an EMBL/GenBank/DDBJ whole genome shotgun (WGS) entry which is preliminary data.</text>
</comment>
<gene>
    <name evidence="9" type="ORF">EYC87_18905</name>
</gene>
<dbReference type="PROSITE" id="PS00570">
    <property type="entry name" value="RING_HYDROXYL_ALPHA"/>
    <property type="match status" value="1"/>
</dbReference>
<keyword evidence="10" id="KW-1185">Reference proteome</keyword>
<dbReference type="SUPFAM" id="SSF55961">
    <property type="entry name" value="Bet v1-like"/>
    <property type="match status" value="1"/>
</dbReference>
<name>A0ABT3T1B3_9GAMM</name>
<evidence type="ECO:0000256" key="2">
    <source>
        <dbReference type="ARBA" id="ARBA00022714"/>
    </source>
</evidence>
<dbReference type="Pfam" id="PF00355">
    <property type="entry name" value="Rieske"/>
    <property type="match status" value="1"/>
</dbReference>
<keyword evidence="7" id="KW-0520">NAD</keyword>
<dbReference type="InterPro" id="IPR015881">
    <property type="entry name" value="ARHD_Rieske_2Fe_2S"/>
</dbReference>
<dbReference type="PROSITE" id="PS51296">
    <property type="entry name" value="RIESKE"/>
    <property type="match status" value="1"/>
</dbReference>
<accession>A0ABT3T1B3</accession>
<dbReference type="PANTHER" id="PTHR43756">
    <property type="entry name" value="CHOLINE MONOOXYGENASE, CHLOROPLASTIC"/>
    <property type="match status" value="1"/>
</dbReference>
<keyword evidence="9" id="KW-0223">Dioxygenase</keyword>
<evidence type="ECO:0000313" key="10">
    <source>
        <dbReference type="Proteomes" id="UP001143307"/>
    </source>
</evidence>
<evidence type="ECO:0000256" key="1">
    <source>
        <dbReference type="ARBA" id="ARBA00001962"/>
    </source>
</evidence>
<comment type="cofactor">
    <cofactor evidence="1">
        <name>Fe cation</name>
        <dbReference type="ChEBI" id="CHEBI:24875"/>
    </cofactor>
</comment>
<dbReference type="CDD" id="cd03469">
    <property type="entry name" value="Rieske_RO_Alpha_N"/>
    <property type="match status" value="1"/>
</dbReference>
<dbReference type="EMBL" id="SHNP01000010">
    <property type="protein sequence ID" value="MCX2975650.1"/>
    <property type="molecule type" value="Genomic_DNA"/>
</dbReference>
<dbReference type="InterPro" id="IPR017941">
    <property type="entry name" value="Rieske_2Fe-2S"/>
</dbReference>
<dbReference type="Pfam" id="PF00848">
    <property type="entry name" value="Ring_hydroxyl_A"/>
    <property type="match status" value="1"/>
</dbReference>
<dbReference type="Proteomes" id="UP001143307">
    <property type="component" value="Unassembled WGS sequence"/>
</dbReference>
<keyword evidence="3" id="KW-0479">Metal-binding</keyword>
<keyword evidence="2" id="KW-0001">2Fe-2S</keyword>
<sequence length="373" mass="41199">MDRKTALSINRRLLNHYISGTTDVAPGEFSVGTDIFTDPKLAELERAKLFHATPQPVAFSGEIPDPGCYLTLNILDVPVLLVRDDHGRLFAFINSCMHRGAQVARGSGKASSLVCAFHGWSYKHDGTLKGRPEADMFATRPEDCSLARLAVAEKHGIVVVGCSADTSQRAVDSALDEIGLELECLQLREYKLIERRRFEVAANWKLINDLSLESYHFKTLHRESVAKILAPNAAVDTFGRHSRWAFPMKSIARLEQLKESEWPDSVEGSVTYTLYPGVMLLVNASGAQIIRSEPGHSPGSSVVTYVGMYAPHGSFDGACEAFRFGGDVFADEDLPVAAECQRGIEARGGRYLLGANEPLLQFWHKLWDCRSDE</sequence>
<dbReference type="RefSeq" id="WP_279254275.1">
    <property type="nucleotide sequence ID" value="NZ_SHNP01000010.1"/>
</dbReference>